<evidence type="ECO:0000313" key="3">
    <source>
        <dbReference type="RefSeq" id="XP_006818747.1"/>
    </source>
</evidence>
<dbReference type="InterPro" id="IPR038741">
    <property type="entry name" value="AP5B1"/>
</dbReference>
<organism evidence="2 3">
    <name type="scientific">Saccoglossus kowalevskii</name>
    <name type="common">Acorn worm</name>
    <dbReference type="NCBI Taxonomy" id="10224"/>
    <lineage>
        <taxon>Eukaryota</taxon>
        <taxon>Metazoa</taxon>
        <taxon>Hemichordata</taxon>
        <taxon>Enteropneusta</taxon>
        <taxon>Harrimaniidae</taxon>
        <taxon>Saccoglossus</taxon>
    </lineage>
</organism>
<reference evidence="3" key="1">
    <citation type="submission" date="2025-08" db="UniProtKB">
        <authorList>
            <consortium name="RefSeq"/>
        </authorList>
    </citation>
    <scope>IDENTIFICATION</scope>
    <source>
        <tissue evidence="3">Testes</tissue>
    </source>
</reference>
<accession>A0ABM0MFF6</accession>
<name>A0ABM0MFF6_SACKO</name>
<dbReference type="PANTHER" id="PTHR34033">
    <property type="entry name" value="AP-5 COMPLEX SUBUNIT BETA-1"/>
    <property type="match status" value="1"/>
</dbReference>
<dbReference type="PANTHER" id="PTHR34033:SF1">
    <property type="entry name" value="AP-5 COMPLEX SUBUNIT BETA-1"/>
    <property type="match status" value="1"/>
</dbReference>
<evidence type="ECO:0000259" key="1">
    <source>
        <dbReference type="Pfam" id="PF21588"/>
    </source>
</evidence>
<dbReference type="RefSeq" id="XP_006818747.1">
    <property type="nucleotide sequence ID" value="XM_006818684.1"/>
</dbReference>
<feature type="domain" description="AP5B1 middle" evidence="1">
    <location>
        <begin position="62"/>
        <end position="306"/>
    </location>
</feature>
<sequence>MVYTVNTVDDFGLIINKHHTSAGQATGKKLLPLTLPDNFAPEMFTLVRKEMFSIGQLPSNVDTKELKRAISFLMEALSLMTSSCLFYVMLQLMDCVSLVHDLSPAIFKSRFIQCVCTADFPLFHLVFLLKSRFHGELFTDSDEELIIRRLLIYANNPSFTSGHRLLCYDWLLHFPENQQQPSIHSEEDIPATLDYSYYASLFPRVFDDINTKVTKLNVLSLCFEPGNTPDSAAAMLMSSLVCLHKSVHYGVTGRPAIALYRVLFTYYRRHQNTTLVDDIYKFILSLFMEHPKFASQTIDFLEYIREITAD</sequence>
<feature type="non-terminal residue" evidence="3">
    <location>
        <position position="310"/>
    </location>
</feature>
<dbReference type="Proteomes" id="UP000694865">
    <property type="component" value="Unplaced"/>
</dbReference>
<gene>
    <name evidence="3" type="primary">LOC102805317</name>
</gene>
<proteinExistence type="predicted"/>
<keyword evidence="2" id="KW-1185">Reference proteome</keyword>
<dbReference type="InterPro" id="IPR048979">
    <property type="entry name" value="AP5B1_middle"/>
</dbReference>
<protein>
    <submittedName>
        <fullName evidence="3">AP-5 complex subunit beta-1-like</fullName>
    </submittedName>
</protein>
<dbReference type="GeneID" id="102805317"/>
<dbReference type="Pfam" id="PF21588">
    <property type="entry name" value="AP5B1_middle"/>
    <property type="match status" value="1"/>
</dbReference>
<evidence type="ECO:0000313" key="2">
    <source>
        <dbReference type="Proteomes" id="UP000694865"/>
    </source>
</evidence>